<dbReference type="InParanoid" id="A0A1I4AAX5"/>
<dbReference type="InterPro" id="IPR042070">
    <property type="entry name" value="PucR_C-HTH_sf"/>
</dbReference>
<dbReference type="Pfam" id="PF17853">
    <property type="entry name" value="GGDEF_2"/>
    <property type="match status" value="1"/>
</dbReference>
<gene>
    <name evidence="4" type="ORF">SAMN04488085_102147</name>
</gene>
<proteinExistence type="inferred from homology"/>
<evidence type="ECO:0000256" key="1">
    <source>
        <dbReference type="ARBA" id="ARBA00006754"/>
    </source>
</evidence>
<dbReference type="SUPFAM" id="SSF46689">
    <property type="entry name" value="Homeodomain-like"/>
    <property type="match status" value="1"/>
</dbReference>
<dbReference type="RefSeq" id="WP_218146077.1">
    <property type="nucleotide sequence ID" value="NZ_FOSW01000002.1"/>
</dbReference>
<dbReference type="Gene3D" id="1.10.10.2840">
    <property type="entry name" value="PucR C-terminal helix-turn-helix domain"/>
    <property type="match status" value="1"/>
</dbReference>
<dbReference type="InterPro" id="IPR041522">
    <property type="entry name" value="CdaR_GGDEF"/>
</dbReference>
<accession>A0A1I4AAX5</accession>
<sequence length="568" mass="61231">MSGHPSVPVLQEQLSPVCSLLAVSLVMSDGRGERQIVELAAASVASLTSCRPLASYLTTDGEGLRAADGSTLSWPGLEAQLAGLGGVDGRVTGSGSAWAHAFALCGPDGIVGHLVVAADAEPSDDQVHVLCMLARQAGCALTTAAVQRRERESASELRKLNARLAEVNERLGASVADLEWRRRVHETLAAAAAAGSGEAGVATAVHQLTGFGVTAEDGFGNLLTWAGPGPPEPCPRPPARHRAAVLDHARRSPRPLRDGDRLVAVAQQRDEVLGVLALLDPDRRAGEHELFALEHGARALTIELAHQRSLVETELRLRRDLVDDLLTGTDDESALSRSQALGHDLHRPHQVLVVHWPGAPSEDALVHAVENATTRVLHARVLLAHRPDGVVLVLPWPDERGDRRPWGQLYRVVAERLRPTAGAIGVGGVCHAPSEIPKSYAEGRRALRVRLGSLTPDGITVDADLGIYRLLTLGDDDRELRQFVRAWLGPLLDYDATNRSDLVMTLLQYLECGGNYDAAARALLIHRSTLRYRLRRIREISGQNLGCVDTRLNLHVAARAWQTLRGEP</sequence>
<dbReference type="InterPro" id="IPR051448">
    <property type="entry name" value="CdaR-like_regulators"/>
</dbReference>
<name>A0A1I4AAX5_9ACTN</name>
<dbReference type="PANTHER" id="PTHR33744">
    <property type="entry name" value="CARBOHYDRATE DIACID REGULATOR"/>
    <property type="match status" value="1"/>
</dbReference>
<comment type="similarity">
    <text evidence="1">Belongs to the CdaR family.</text>
</comment>
<dbReference type="Pfam" id="PF13556">
    <property type="entry name" value="HTH_30"/>
    <property type="match status" value="1"/>
</dbReference>
<dbReference type="AlphaFoldDB" id="A0A1I4AAX5"/>
<dbReference type="Proteomes" id="UP000199152">
    <property type="component" value="Unassembled WGS sequence"/>
</dbReference>
<dbReference type="PANTHER" id="PTHR33744:SF1">
    <property type="entry name" value="DNA-BINDING TRANSCRIPTIONAL ACTIVATOR ADER"/>
    <property type="match status" value="1"/>
</dbReference>
<dbReference type="EMBL" id="FOSW01000002">
    <property type="protein sequence ID" value="SFK53474.1"/>
    <property type="molecule type" value="Genomic_DNA"/>
</dbReference>
<protein>
    <submittedName>
        <fullName evidence="4">Transcriptional regulator, CdaR family</fullName>
    </submittedName>
</protein>
<evidence type="ECO:0000313" key="5">
    <source>
        <dbReference type="Proteomes" id="UP000199152"/>
    </source>
</evidence>
<feature type="domain" description="PucR C-terminal helix-turn-helix" evidence="2">
    <location>
        <begin position="502"/>
        <end position="560"/>
    </location>
</feature>
<reference evidence="4 5" key="1">
    <citation type="submission" date="2016-10" db="EMBL/GenBank/DDBJ databases">
        <authorList>
            <person name="de Groot N.N."/>
        </authorList>
    </citation>
    <scope>NUCLEOTIDE SEQUENCE [LARGE SCALE GENOMIC DNA]</scope>
    <source>
        <strain evidence="4 5">DSM 45317</strain>
    </source>
</reference>
<evidence type="ECO:0000259" key="3">
    <source>
        <dbReference type="Pfam" id="PF17853"/>
    </source>
</evidence>
<organism evidence="4 5">
    <name type="scientific">Geodermatophilus ruber</name>
    <dbReference type="NCBI Taxonomy" id="504800"/>
    <lineage>
        <taxon>Bacteria</taxon>
        <taxon>Bacillati</taxon>
        <taxon>Actinomycetota</taxon>
        <taxon>Actinomycetes</taxon>
        <taxon>Geodermatophilales</taxon>
        <taxon>Geodermatophilaceae</taxon>
        <taxon>Geodermatophilus</taxon>
    </lineage>
</organism>
<evidence type="ECO:0000259" key="2">
    <source>
        <dbReference type="Pfam" id="PF13556"/>
    </source>
</evidence>
<dbReference type="InterPro" id="IPR009057">
    <property type="entry name" value="Homeodomain-like_sf"/>
</dbReference>
<feature type="domain" description="CdaR GGDEF-like" evidence="3">
    <location>
        <begin position="328"/>
        <end position="449"/>
    </location>
</feature>
<dbReference type="InterPro" id="IPR025736">
    <property type="entry name" value="PucR_C-HTH_dom"/>
</dbReference>
<keyword evidence="5" id="KW-1185">Reference proteome</keyword>
<evidence type="ECO:0000313" key="4">
    <source>
        <dbReference type="EMBL" id="SFK53474.1"/>
    </source>
</evidence>